<name>A0ABU1WAJ8_9GAMM</name>
<comment type="caution">
    <text evidence="1">The sequence shown here is derived from an EMBL/GenBank/DDBJ whole genome shotgun (WGS) entry which is preliminary data.</text>
</comment>
<reference evidence="1 2" key="1">
    <citation type="submission" date="2023-07" db="EMBL/GenBank/DDBJ databases">
        <title>Sorghum-associated microbial communities from plants grown in Nebraska, USA.</title>
        <authorList>
            <person name="Schachtman D."/>
        </authorList>
    </citation>
    <scope>NUCLEOTIDE SEQUENCE [LARGE SCALE GENOMIC DNA]</scope>
    <source>
        <strain evidence="1 2">BE198</strain>
    </source>
</reference>
<dbReference type="Proteomes" id="UP001251524">
    <property type="component" value="Unassembled WGS sequence"/>
</dbReference>
<protein>
    <recommendedName>
        <fullName evidence="3">DUF2939 domain-containing protein</fullName>
    </recommendedName>
</protein>
<gene>
    <name evidence="1" type="ORF">J2X06_001668</name>
</gene>
<proteinExistence type="predicted"/>
<evidence type="ECO:0008006" key="3">
    <source>
        <dbReference type="Google" id="ProtNLM"/>
    </source>
</evidence>
<accession>A0ABU1WAJ8</accession>
<dbReference type="RefSeq" id="WP_310060743.1">
    <property type="nucleotide sequence ID" value="NZ_JAVDVY010000001.1"/>
</dbReference>
<dbReference type="InterPro" id="IPR021330">
    <property type="entry name" value="DUF2939"/>
</dbReference>
<dbReference type="EMBL" id="JAVDVY010000001">
    <property type="protein sequence ID" value="MDR7134484.1"/>
    <property type="molecule type" value="Genomic_DNA"/>
</dbReference>
<organism evidence="1 2">
    <name type="scientific">Lysobacter niastensis</name>
    <dbReference type="NCBI Taxonomy" id="380629"/>
    <lineage>
        <taxon>Bacteria</taxon>
        <taxon>Pseudomonadati</taxon>
        <taxon>Pseudomonadota</taxon>
        <taxon>Gammaproteobacteria</taxon>
        <taxon>Lysobacterales</taxon>
        <taxon>Lysobacteraceae</taxon>
        <taxon>Lysobacter</taxon>
    </lineage>
</organism>
<sequence length="187" mass="20316">MKKWFALLVIALLAALGWLAAGPFMTVNAIREAIQAEDTAALSEHIDFPVLRQNLRAQVEDHLARRAGPDMQNNPWAAIALGLANSAIGGTVDALATPAGIGAVLQGRVLLHRLSGSGIDRNDSLAHTAPPDPLRDARYRFESPSRFTATVHSGDGDPVVFVLHRRGLRWKLDDIRLPFDDPQNPSH</sequence>
<keyword evidence="2" id="KW-1185">Reference proteome</keyword>
<evidence type="ECO:0000313" key="2">
    <source>
        <dbReference type="Proteomes" id="UP001251524"/>
    </source>
</evidence>
<dbReference type="Pfam" id="PF11159">
    <property type="entry name" value="DUF2939"/>
    <property type="match status" value="1"/>
</dbReference>
<evidence type="ECO:0000313" key="1">
    <source>
        <dbReference type="EMBL" id="MDR7134484.1"/>
    </source>
</evidence>